<dbReference type="PROSITE" id="PS51257">
    <property type="entry name" value="PROKAR_LIPOPROTEIN"/>
    <property type="match status" value="1"/>
</dbReference>
<evidence type="ECO:0000313" key="2">
    <source>
        <dbReference type="Proteomes" id="UP000440224"/>
    </source>
</evidence>
<sequence>MRRIDRTRRVLAAALVGLLWAGCGGTRMIGSGPHAHGEAAPEGIRYHLPKTLVEVHVRTTLTSRKSVSYEKNDAGLFEFVVKSLPFDVEESAATVTVLYVPDTRAFYALRLEPGRTSDDKLVVETYGNGLLKSINMESAGQEGQIVTKTLEAAANIADFLVGLADRGTDAARAFACKKLQADPSAAKFPCEDLEGLPMQTLYFLAADAEGRKLFSRAHELDRVVRARRKAREEIDDRIAAADGKELAVLESKRALLEASVRAAQDECKEVRLAFEAGLRAFAQEQRFAPESITRDVVRVFDVAEIPDEATLPEGTKSADVPAKLAHHPAMLELWNGARFALALTPERGAAAKSPTSAPPDEEAEGRVFYRPSRAATLRLLSQGKIADSSEGHVGEAFEGVRIVDARRIDVMDPREPPATVSFDPAAFAERRLALVFDTKGRLVRFSQSSSSSLTGSR</sequence>
<gene>
    <name evidence="1" type="ORF">GF068_28540</name>
</gene>
<name>A0A6N7PWD3_9BACT</name>
<evidence type="ECO:0000313" key="1">
    <source>
        <dbReference type="EMBL" id="MRG95837.1"/>
    </source>
</evidence>
<protein>
    <submittedName>
        <fullName evidence="1">Uncharacterized protein</fullName>
    </submittedName>
</protein>
<organism evidence="1 2">
    <name type="scientific">Polyangium spumosum</name>
    <dbReference type="NCBI Taxonomy" id="889282"/>
    <lineage>
        <taxon>Bacteria</taxon>
        <taxon>Pseudomonadati</taxon>
        <taxon>Myxococcota</taxon>
        <taxon>Polyangia</taxon>
        <taxon>Polyangiales</taxon>
        <taxon>Polyangiaceae</taxon>
        <taxon>Polyangium</taxon>
    </lineage>
</organism>
<comment type="caution">
    <text evidence="1">The sequence shown here is derived from an EMBL/GenBank/DDBJ whole genome shotgun (WGS) entry which is preliminary data.</text>
</comment>
<dbReference type="EMBL" id="WJIE01000009">
    <property type="protein sequence ID" value="MRG95837.1"/>
    <property type="molecule type" value="Genomic_DNA"/>
</dbReference>
<dbReference type="OrthoDB" id="9818195at2"/>
<dbReference type="Proteomes" id="UP000440224">
    <property type="component" value="Unassembled WGS sequence"/>
</dbReference>
<dbReference type="RefSeq" id="WP_153822653.1">
    <property type="nucleotide sequence ID" value="NZ_WJIE01000009.1"/>
</dbReference>
<keyword evidence="2" id="KW-1185">Reference proteome</keyword>
<proteinExistence type="predicted"/>
<accession>A0A6N7PWD3</accession>
<reference evidence="1 2" key="1">
    <citation type="submission" date="2019-10" db="EMBL/GenBank/DDBJ databases">
        <title>A soil myxobacterium in the family Polyangiaceae.</title>
        <authorList>
            <person name="Li Y."/>
            <person name="Wang J."/>
        </authorList>
    </citation>
    <scope>NUCLEOTIDE SEQUENCE [LARGE SCALE GENOMIC DNA]</scope>
    <source>
        <strain evidence="1 2">DSM 14734</strain>
    </source>
</reference>
<dbReference type="AlphaFoldDB" id="A0A6N7PWD3"/>